<name>A0A9P5S1J4_9FUNG</name>
<proteinExistence type="predicted"/>
<dbReference type="Proteomes" id="UP000748756">
    <property type="component" value="Unassembled WGS sequence"/>
</dbReference>
<feature type="region of interest" description="Disordered" evidence="1">
    <location>
        <begin position="44"/>
        <end position="78"/>
    </location>
</feature>
<sequence>MSMSYVLLKLKEEVEAHGDVTLAPRAGDTGTRTVRVMSAGIEAPLAGDGIDRGDEESYDDKDKLEKNGGGTHTEGIAC</sequence>
<keyword evidence="3" id="KW-1185">Reference proteome</keyword>
<organism evidence="2 3">
    <name type="scientific">Linnemannia schmuckeri</name>
    <dbReference type="NCBI Taxonomy" id="64567"/>
    <lineage>
        <taxon>Eukaryota</taxon>
        <taxon>Fungi</taxon>
        <taxon>Fungi incertae sedis</taxon>
        <taxon>Mucoromycota</taxon>
        <taxon>Mortierellomycotina</taxon>
        <taxon>Mortierellomycetes</taxon>
        <taxon>Mortierellales</taxon>
        <taxon>Mortierellaceae</taxon>
        <taxon>Linnemannia</taxon>
    </lineage>
</organism>
<reference evidence="2" key="1">
    <citation type="journal article" date="2020" name="Fungal Divers.">
        <title>Resolving the Mortierellaceae phylogeny through synthesis of multi-gene phylogenetics and phylogenomics.</title>
        <authorList>
            <person name="Vandepol N."/>
            <person name="Liber J."/>
            <person name="Desiro A."/>
            <person name="Na H."/>
            <person name="Kennedy M."/>
            <person name="Barry K."/>
            <person name="Grigoriev I.V."/>
            <person name="Miller A.N."/>
            <person name="O'Donnell K."/>
            <person name="Stajich J.E."/>
            <person name="Bonito G."/>
        </authorList>
    </citation>
    <scope>NUCLEOTIDE SEQUENCE</scope>
    <source>
        <strain evidence="2">NRRL 6426</strain>
    </source>
</reference>
<evidence type="ECO:0000256" key="1">
    <source>
        <dbReference type="SAM" id="MobiDB-lite"/>
    </source>
</evidence>
<dbReference type="EMBL" id="JAAAUQ010000210">
    <property type="protein sequence ID" value="KAF9152921.1"/>
    <property type="molecule type" value="Genomic_DNA"/>
</dbReference>
<dbReference type="AlphaFoldDB" id="A0A9P5S1J4"/>
<evidence type="ECO:0000313" key="2">
    <source>
        <dbReference type="EMBL" id="KAF9152921.1"/>
    </source>
</evidence>
<protein>
    <submittedName>
        <fullName evidence="2">Uncharacterized protein</fullName>
    </submittedName>
</protein>
<accession>A0A9P5S1J4</accession>
<gene>
    <name evidence="2" type="ORF">BG015_004460</name>
</gene>
<comment type="caution">
    <text evidence="2">The sequence shown here is derived from an EMBL/GenBank/DDBJ whole genome shotgun (WGS) entry which is preliminary data.</text>
</comment>
<evidence type="ECO:0000313" key="3">
    <source>
        <dbReference type="Proteomes" id="UP000748756"/>
    </source>
</evidence>